<comment type="subcellular location">
    <subcellularLocation>
        <location evidence="1">Nucleus</location>
    </subcellularLocation>
</comment>
<evidence type="ECO:0000313" key="8">
    <source>
        <dbReference type="EMBL" id="RDL40100.1"/>
    </source>
</evidence>
<dbReference type="InterPro" id="IPR051089">
    <property type="entry name" value="prtT"/>
</dbReference>
<feature type="region of interest" description="Disordered" evidence="6">
    <location>
        <begin position="685"/>
        <end position="705"/>
    </location>
</feature>
<dbReference type="EMBL" id="NPIC01000001">
    <property type="protein sequence ID" value="RDL40100.1"/>
    <property type="molecule type" value="Genomic_DNA"/>
</dbReference>
<keyword evidence="4" id="KW-0804">Transcription</keyword>
<dbReference type="Pfam" id="PF00172">
    <property type="entry name" value="Zn_clus"/>
    <property type="match status" value="1"/>
</dbReference>
<dbReference type="AlphaFoldDB" id="A0A370TX45"/>
<dbReference type="GO" id="GO:0000981">
    <property type="term" value="F:DNA-binding transcription factor activity, RNA polymerase II-specific"/>
    <property type="evidence" value="ECO:0007669"/>
    <property type="project" value="InterPro"/>
</dbReference>
<evidence type="ECO:0000256" key="2">
    <source>
        <dbReference type="ARBA" id="ARBA00023015"/>
    </source>
</evidence>
<dbReference type="PANTHER" id="PTHR31845:SF17">
    <property type="entry name" value="ZN(II)2CYS6 TRANSCRIPTION FACTOR (EUROFUNG)"/>
    <property type="match status" value="1"/>
</dbReference>
<evidence type="ECO:0000256" key="6">
    <source>
        <dbReference type="SAM" id="MobiDB-lite"/>
    </source>
</evidence>
<gene>
    <name evidence="8" type="ORF">BP5553_00079</name>
</gene>
<dbReference type="Gene3D" id="4.10.240.10">
    <property type="entry name" value="Zn(2)-C6 fungal-type DNA-binding domain"/>
    <property type="match status" value="1"/>
</dbReference>
<keyword evidence="2" id="KW-0805">Transcription regulation</keyword>
<dbReference type="CDD" id="cd00067">
    <property type="entry name" value="GAL4"/>
    <property type="match status" value="1"/>
</dbReference>
<dbReference type="InterPro" id="IPR001138">
    <property type="entry name" value="Zn2Cys6_DnaBD"/>
</dbReference>
<dbReference type="PROSITE" id="PS50048">
    <property type="entry name" value="ZN2_CY6_FUNGAL_2"/>
    <property type="match status" value="1"/>
</dbReference>
<keyword evidence="3" id="KW-0238">DNA-binding</keyword>
<feature type="compositionally biased region" description="Polar residues" evidence="6">
    <location>
        <begin position="685"/>
        <end position="704"/>
    </location>
</feature>
<sequence>MEDRSPSSSSTAEKGDTSGHSKQAACLNCRRSKTRCLRDVGDLKCKKCSQTNLDCVIPEYRVGRKKGIKNKRDGLEKAVYRIEQAIKRRKTHVPEPEDGQTVQQLENLLHEAQNLLPRHPSHDVESNFQMENHLSQPERIPRHDTLGHSLPESDAAINQNSDDHFAVDDAENPLQLLARASDLSGPTRAAKDIPSIPAAPAALRLDAPKDQALRDFFGPFRPSLDVGEDIDPIEMGLVTQEETDALFNYFHKTLSHTRWGLDPVLHTPQFVQGQSSFLFTSILAASALFIPTAAAISKRLSAHCKFLARNIIAHRHRSPEIVLGFMMNIPWMAPGAHWSDDETCSYMATAVNIAMDCSLDKLIITSPIDPCSNSQAGRTQSEYITARKVLDMDGFRDVDPMSDYGRRLLRRRERIWLALFILDRGVCLARGRSFTVPVTPLIETCDDWHLCSIADRWDGSAICITALRRDLVDLISDVKKSCDSNRAQSINGVIIAQSLQQLIDGFFNRWYATWAFAIGGTEDNSVPPYVEILVIHGRLSIYSSVINHPTAPVEVKSFFRAAGLSSSLNVMRAAVQGESSLQSLPNNTCIMISFAACFAIYLSTMGAGPKGHLSLAPSIRMLIEESAGVLERIGSNPPHRNGTSALYGRHLREVVRSLLNQPNTIGQLGQGDSRAHNQQLYTQSSCPIDQNNSPINTRQQSQGPQIYPHQQLDLTPGPASAAVPMSAELLQFSAMSDDQINEAIHNAGDQFDWNLSNLQMDDRTGLDWLNWFNLEV</sequence>
<dbReference type="CDD" id="cd12148">
    <property type="entry name" value="fungal_TF_MHR"/>
    <property type="match status" value="1"/>
</dbReference>
<feature type="domain" description="Zn(2)-C6 fungal-type" evidence="7">
    <location>
        <begin position="25"/>
        <end position="57"/>
    </location>
</feature>
<evidence type="ECO:0000256" key="1">
    <source>
        <dbReference type="ARBA" id="ARBA00004123"/>
    </source>
</evidence>
<keyword evidence="5" id="KW-0539">Nucleus</keyword>
<dbReference type="InterPro" id="IPR036864">
    <property type="entry name" value="Zn2-C6_fun-type_DNA-bd_sf"/>
</dbReference>
<dbReference type="STRING" id="2656787.A0A370TX45"/>
<accession>A0A370TX45</accession>
<dbReference type="SMART" id="SM00066">
    <property type="entry name" value="GAL4"/>
    <property type="match status" value="1"/>
</dbReference>
<proteinExistence type="predicted"/>
<dbReference type="SUPFAM" id="SSF57701">
    <property type="entry name" value="Zn2/Cys6 DNA-binding domain"/>
    <property type="match status" value="1"/>
</dbReference>
<feature type="region of interest" description="Disordered" evidence="6">
    <location>
        <begin position="1"/>
        <end position="25"/>
    </location>
</feature>
<evidence type="ECO:0000256" key="5">
    <source>
        <dbReference type="ARBA" id="ARBA00023242"/>
    </source>
</evidence>
<evidence type="ECO:0000259" key="7">
    <source>
        <dbReference type="PROSITE" id="PS50048"/>
    </source>
</evidence>
<dbReference type="RefSeq" id="XP_031872756.1">
    <property type="nucleotide sequence ID" value="XM_032008702.1"/>
</dbReference>
<dbReference type="Proteomes" id="UP000254866">
    <property type="component" value="Unassembled WGS sequence"/>
</dbReference>
<dbReference type="GO" id="GO:0008270">
    <property type="term" value="F:zinc ion binding"/>
    <property type="evidence" value="ECO:0007669"/>
    <property type="project" value="InterPro"/>
</dbReference>
<dbReference type="GO" id="GO:0000976">
    <property type="term" value="F:transcription cis-regulatory region binding"/>
    <property type="evidence" value="ECO:0007669"/>
    <property type="project" value="TreeGrafter"/>
</dbReference>
<name>A0A370TX45_9HELO</name>
<dbReference type="GO" id="GO:0005634">
    <property type="term" value="C:nucleus"/>
    <property type="evidence" value="ECO:0007669"/>
    <property type="project" value="UniProtKB-SubCell"/>
</dbReference>
<reference evidence="8 9" key="1">
    <citation type="journal article" date="2018" name="IMA Fungus">
        <title>IMA Genome-F 9: Draft genome sequence of Annulohypoxylon stygium, Aspergillus mulundensis, Berkeleyomyces basicola (syn. Thielaviopsis basicola), Ceratocystis smalleyi, two Cercospora beticola strains, Coleophoma cylindrospora, Fusarium fracticaudum, Phialophora cf. hyalina, and Morchella septimelata.</title>
        <authorList>
            <person name="Wingfield B.D."/>
            <person name="Bills G.F."/>
            <person name="Dong Y."/>
            <person name="Huang W."/>
            <person name="Nel W.J."/>
            <person name="Swalarsk-Parry B.S."/>
            <person name="Vaghefi N."/>
            <person name="Wilken P.M."/>
            <person name="An Z."/>
            <person name="de Beer Z.W."/>
            <person name="De Vos L."/>
            <person name="Chen L."/>
            <person name="Duong T.A."/>
            <person name="Gao Y."/>
            <person name="Hammerbacher A."/>
            <person name="Kikkert J.R."/>
            <person name="Li Y."/>
            <person name="Li H."/>
            <person name="Li K."/>
            <person name="Li Q."/>
            <person name="Liu X."/>
            <person name="Ma X."/>
            <person name="Naidoo K."/>
            <person name="Pethybridge S.J."/>
            <person name="Sun J."/>
            <person name="Steenkamp E.T."/>
            <person name="van der Nest M.A."/>
            <person name="van Wyk S."/>
            <person name="Wingfield M.J."/>
            <person name="Xiong C."/>
            <person name="Yue Q."/>
            <person name="Zhang X."/>
        </authorList>
    </citation>
    <scope>NUCLEOTIDE SEQUENCE [LARGE SCALE GENOMIC DNA]</scope>
    <source>
        <strain evidence="8 9">BP 5553</strain>
    </source>
</reference>
<organism evidence="8 9">
    <name type="scientific">Venustampulla echinocandica</name>
    <dbReference type="NCBI Taxonomy" id="2656787"/>
    <lineage>
        <taxon>Eukaryota</taxon>
        <taxon>Fungi</taxon>
        <taxon>Dikarya</taxon>
        <taxon>Ascomycota</taxon>
        <taxon>Pezizomycotina</taxon>
        <taxon>Leotiomycetes</taxon>
        <taxon>Helotiales</taxon>
        <taxon>Pleuroascaceae</taxon>
        <taxon>Venustampulla</taxon>
    </lineage>
</organism>
<keyword evidence="9" id="KW-1185">Reference proteome</keyword>
<dbReference type="PROSITE" id="PS00463">
    <property type="entry name" value="ZN2_CY6_FUNGAL_1"/>
    <property type="match status" value="1"/>
</dbReference>
<dbReference type="PANTHER" id="PTHR31845">
    <property type="entry name" value="FINGER DOMAIN PROTEIN, PUTATIVE-RELATED"/>
    <property type="match status" value="1"/>
</dbReference>
<protein>
    <recommendedName>
        <fullName evidence="7">Zn(2)-C6 fungal-type domain-containing protein</fullName>
    </recommendedName>
</protein>
<comment type="caution">
    <text evidence="8">The sequence shown here is derived from an EMBL/GenBank/DDBJ whole genome shotgun (WGS) entry which is preliminary data.</text>
</comment>
<feature type="compositionally biased region" description="Polar residues" evidence="6">
    <location>
        <begin position="1"/>
        <end position="12"/>
    </location>
</feature>
<evidence type="ECO:0000256" key="3">
    <source>
        <dbReference type="ARBA" id="ARBA00023125"/>
    </source>
</evidence>
<dbReference type="OrthoDB" id="3429912at2759"/>
<evidence type="ECO:0000256" key="4">
    <source>
        <dbReference type="ARBA" id="ARBA00023163"/>
    </source>
</evidence>
<dbReference type="GeneID" id="43592928"/>
<evidence type="ECO:0000313" key="9">
    <source>
        <dbReference type="Proteomes" id="UP000254866"/>
    </source>
</evidence>